<evidence type="ECO:0000313" key="2">
    <source>
        <dbReference type="EMBL" id="MBB4958727.1"/>
    </source>
</evidence>
<dbReference type="AlphaFoldDB" id="A0A7W7WPN4"/>
<reference evidence="2 3" key="1">
    <citation type="submission" date="2020-08" db="EMBL/GenBank/DDBJ databases">
        <title>Sequencing the genomes of 1000 actinobacteria strains.</title>
        <authorList>
            <person name="Klenk H.-P."/>
        </authorList>
    </citation>
    <scope>NUCLEOTIDE SEQUENCE [LARGE SCALE GENOMIC DNA]</scope>
    <source>
        <strain evidence="2 3">DSM 45886</strain>
    </source>
</reference>
<protein>
    <submittedName>
        <fullName evidence="2">Uncharacterized protein</fullName>
    </submittedName>
</protein>
<feature type="region of interest" description="Disordered" evidence="1">
    <location>
        <begin position="39"/>
        <end position="58"/>
    </location>
</feature>
<gene>
    <name evidence="2" type="ORF">FHR38_002460</name>
</gene>
<evidence type="ECO:0000256" key="1">
    <source>
        <dbReference type="SAM" id="MobiDB-lite"/>
    </source>
</evidence>
<accession>A0A7W7WPN4</accession>
<dbReference type="Proteomes" id="UP000578819">
    <property type="component" value="Unassembled WGS sequence"/>
</dbReference>
<organism evidence="2 3">
    <name type="scientific">Micromonospora polyrhachis</name>
    <dbReference type="NCBI Taxonomy" id="1282883"/>
    <lineage>
        <taxon>Bacteria</taxon>
        <taxon>Bacillati</taxon>
        <taxon>Actinomycetota</taxon>
        <taxon>Actinomycetes</taxon>
        <taxon>Micromonosporales</taxon>
        <taxon>Micromonosporaceae</taxon>
        <taxon>Micromonospora</taxon>
    </lineage>
</organism>
<sequence length="58" mass="6383">MPHIAHNVQLVRSSPVGHGPLPARLVGRGSQQTVERLSIATPRGNRVRHKGENRDARD</sequence>
<feature type="region of interest" description="Disordered" evidence="1">
    <location>
        <begin position="13"/>
        <end position="32"/>
    </location>
</feature>
<comment type="caution">
    <text evidence="2">The sequence shown here is derived from an EMBL/GenBank/DDBJ whole genome shotgun (WGS) entry which is preliminary data.</text>
</comment>
<evidence type="ECO:0000313" key="3">
    <source>
        <dbReference type="Proteomes" id="UP000578819"/>
    </source>
</evidence>
<dbReference type="EMBL" id="JACHJW010000001">
    <property type="protein sequence ID" value="MBB4958727.1"/>
    <property type="molecule type" value="Genomic_DNA"/>
</dbReference>
<proteinExistence type="predicted"/>
<name>A0A7W7WPN4_9ACTN</name>
<keyword evidence="3" id="KW-1185">Reference proteome</keyword>